<reference evidence="2" key="1">
    <citation type="journal article" date="2019" name="Int. J. Syst. Evol. Microbiol.">
        <title>The Global Catalogue of Microorganisms (GCM) 10K type strain sequencing project: providing services to taxonomists for standard genome sequencing and annotation.</title>
        <authorList>
            <consortium name="The Broad Institute Genomics Platform"/>
            <consortium name="The Broad Institute Genome Sequencing Center for Infectious Disease"/>
            <person name="Wu L."/>
            <person name="Ma J."/>
        </authorList>
    </citation>
    <scope>NUCLEOTIDE SEQUENCE [LARGE SCALE GENOMIC DNA]</scope>
    <source>
        <strain evidence="2">JCM 18542</strain>
    </source>
</reference>
<proteinExistence type="predicted"/>
<accession>A0ABP9CMT9</accession>
<keyword evidence="2" id="KW-1185">Reference proteome</keyword>
<name>A0ABP9CMT9_9ACTN</name>
<protein>
    <submittedName>
        <fullName evidence="1">Uncharacterized protein</fullName>
    </submittedName>
</protein>
<organism evidence="1 2">
    <name type="scientific">Tomitella cavernea</name>
    <dbReference type="NCBI Taxonomy" id="1387982"/>
    <lineage>
        <taxon>Bacteria</taxon>
        <taxon>Bacillati</taxon>
        <taxon>Actinomycetota</taxon>
        <taxon>Actinomycetes</taxon>
        <taxon>Mycobacteriales</taxon>
        <taxon>Tomitella</taxon>
    </lineage>
</organism>
<dbReference type="Proteomes" id="UP001500839">
    <property type="component" value="Unassembled WGS sequence"/>
</dbReference>
<gene>
    <name evidence="1" type="ORF">GCM10023353_14320</name>
</gene>
<dbReference type="EMBL" id="BAABKQ010000001">
    <property type="protein sequence ID" value="GAA4811021.1"/>
    <property type="molecule type" value="Genomic_DNA"/>
</dbReference>
<dbReference type="RefSeq" id="WP_242474486.1">
    <property type="nucleotide sequence ID" value="NZ_BAABKQ010000001.1"/>
</dbReference>
<sequence length="49" mass="5338">MALVDSVAVDHFAKETRMLGHSGREQCRLARLLSKPETSTDTHGELADG</sequence>
<evidence type="ECO:0000313" key="1">
    <source>
        <dbReference type="EMBL" id="GAA4811021.1"/>
    </source>
</evidence>
<comment type="caution">
    <text evidence="1">The sequence shown here is derived from an EMBL/GenBank/DDBJ whole genome shotgun (WGS) entry which is preliminary data.</text>
</comment>
<evidence type="ECO:0000313" key="2">
    <source>
        <dbReference type="Proteomes" id="UP001500839"/>
    </source>
</evidence>